<proteinExistence type="inferred from homology"/>
<dbReference type="PANTHER" id="PTHR18919:SF107">
    <property type="entry name" value="ACETYL-COA ACETYLTRANSFERASE, CYTOSOLIC"/>
    <property type="match status" value="1"/>
</dbReference>
<evidence type="ECO:0000313" key="5">
    <source>
        <dbReference type="EMBL" id="BBI50977.1"/>
    </source>
</evidence>
<evidence type="ECO:0000259" key="4">
    <source>
        <dbReference type="Pfam" id="PF00108"/>
    </source>
</evidence>
<evidence type="ECO:0000313" key="6">
    <source>
        <dbReference type="Proteomes" id="UP000289555"/>
    </source>
</evidence>
<comment type="similarity">
    <text evidence="1">Belongs to the thiolase-like superfamily. Thiolase family.</text>
</comment>
<evidence type="ECO:0000256" key="1">
    <source>
        <dbReference type="ARBA" id="ARBA00010982"/>
    </source>
</evidence>
<dbReference type="PANTHER" id="PTHR18919">
    <property type="entry name" value="ACETYL-COA C-ACYLTRANSFERASE"/>
    <property type="match status" value="1"/>
</dbReference>
<organism evidence="5 6">
    <name type="scientific">Vreelandella olivaria</name>
    <dbReference type="NCBI Taxonomy" id="390919"/>
    <lineage>
        <taxon>Bacteria</taxon>
        <taxon>Pseudomonadati</taxon>
        <taxon>Pseudomonadota</taxon>
        <taxon>Gammaproteobacteria</taxon>
        <taxon>Oceanospirillales</taxon>
        <taxon>Halomonadaceae</taxon>
        <taxon>Vreelandella</taxon>
    </lineage>
</organism>
<dbReference type="Pfam" id="PF00108">
    <property type="entry name" value="Thiolase_N"/>
    <property type="match status" value="1"/>
</dbReference>
<dbReference type="InterPro" id="IPR020616">
    <property type="entry name" value="Thiolase_N"/>
</dbReference>
<evidence type="ECO:0000256" key="3">
    <source>
        <dbReference type="ARBA" id="ARBA00023315"/>
    </source>
</evidence>
<keyword evidence="3" id="KW-0012">Acyltransferase</keyword>
<accession>A0ABN5WYK7</accession>
<dbReference type="SUPFAM" id="SSF53901">
    <property type="entry name" value="Thiolase-like"/>
    <property type="match status" value="1"/>
</dbReference>
<keyword evidence="2" id="KW-0808">Transferase</keyword>
<sequence>MFDTVIGSRFPNPRLAKEYGSHSMPETADNIAHDLSIGRDASDAFAARSQARYAQALASGFYDGEMFGVEVPQGRKQPPLLIDKDEHPRPQSSEDKLAKLGALFDGGVVTAGNASGLNDGAAALIVGTKGAGERGLNATGAHCRQRRCRCGSSGYGVRASARFTKGTGACRAYP</sequence>
<dbReference type="Proteomes" id="UP000289555">
    <property type="component" value="Chromosome"/>
</dbReference>
<dbReference type="Gene3D" id="3.40.47.10">
    <property type="match status" value="1"/>
</dbReference>
<name>A0ABN5WYK7_9GAMM</name>
<dbReference type="EMBL" id="AP019416">
    <property type="protein sequence ID" value="BBI50977.1"/>
    <property type="molecule type" value="Genomic_DNA"/>
</dbReference>
<evidence type="ECO:0000256" key="2">
    <source>
        <dbReference type="ARBA" id="ARBA00022679"/>
    </source>
</evidence>
<gene>
    <name evidence="5" type="ORF">HORIV_33980</name>
</gene>
<feature type="domain" description="Thiolase N-terminal" evidence="4">
    <location>
        <begin position="15"/>
        <end position="127"/>
    </location>
</feature>
<keyword evidence="6" id="KW-1185">Reference proteome</keyword>
<dbReference type="InterPro" id="IPR016039">
    <property type="entry name" value="Thiolase-like"/>
</dbReference>
<protein>
    <recommendedName>
        <fullName evidence="4">Thiolase N-terminal domain-containing protein</fullName>
    </recommendedName>
</protein>
<reference evidence="6" key="1">
    <citation type="journal article" date="2019" name="Microbiol. Resour. Announc.">
        <title>Complete Genome Sequence of Halomonas olivaria, a Moderately Halophilic Bacterium Isolated from Olive Processing Effluents, Obtained by Nanopore Sequencing.</title>
        <authorList>
            <person name="Nagata S."/>
            <person name="Ii K.M."/>
            <person name="Tsukimi T."/>
            <person name="Miura M.C."/>
            <person name="Galipon J."/>
            <person name="Arakawa K."/>
        </authorList>
    </citation>
    <scope>NUCLEOTIDE SEQUENCE [LARGE SCALE GENOMIC DNA]</scope>
    <source>
        <strain evidence="6">TYRC17</strain>
    </source>
</reference>